<dbReference type="GO" id="GO:0006457">
    <property type="term" value="P:protein folding"/>
    <property type="evidence" value="ECO:0007669"/>
    <property type="project" value="InterPro"/>
</dbReference>
<dbReference type="Pfam" id="PF02996">
    <property type="entry name" value="Prefoldin"/>
    <property type="match status" value="1"/>
</dbReference>
<dbReference type="GO" id="GO:1990115">
    <property type="term" value="P:RNA polymerase III assembly"/>
    <property type="evidence" value="ECO:0007669"/>
    <property type="project" value="TreeGrafter"/>
</dbReference>
<proteinExistence type="inferred from homology"/>
<name>A0A7S0EKD7_9EUKA</name>
<dbReference type="EMBL" id="HBEP01016311">
    <property type="protein sequence ID" value="CAD8486276.1"/>
    <property type="molecule type" value="Transcribed_RNA"/>
</dbReference>
<evidence type="ECO:0008006" key="4">
    <source>
        <dbReference type="Google" id="ProtNLM"/>
    </source>
</evidence>
<sequence length="152" mass="16646">MDDGGINLQALSFDQLNQLKQSLEEEMQGLSGAHQQLKVSADKLNISKKALEEVEKAPEGTRMLVPITSSLYVPGETSKLDTVLIDVGTGYYIEKSGPEAQAFLDRKIHLITGQAIKVAQAMQIKQEGLQGTVQAMNSKITQYQQQQKQVAS</sequence>
<gene>
    <name evidence="3" type="ORF">PANT1444_LOCUS9284</name>
</gene>
<dbReference type="PANTHER" id="PTHR12674:SF2">
    <property type="entry name" value="PREFOLDIN SUBUNIT 5"/>
    <property type="match status" value="1"/>
</dbReference>
<dbReference type="CDD" id="cd23157">
    <property type="entry name" value="Prefoldin_5"/>
    <property type="match status" value="1"/>
</dbReference>
<accession>A0A7S0EKD7</accession>
<keyword evidence="2" id="KW-0175">Coiled coil</keyword>
<dbReference type="InterPro" id="IPR011599">
    <property type="entry name" value="PFD_alpha_archaea"/>
</dbReference>
<dbReference type="GO" id="GO:0016272">
    <property type="term" value="C:prefoldin complex"/>
    <property type="evidence" value="ECO:0007669"/>
    <property type="project" value="InterPro"/>
</dbReference>
<feature type="coiled-coil region" evidence="2">
    <location>
        <begin position="13"/>
        <end position="40"/>
    </location>
</feature>
<dbReference type="Gene3D" id="1.10.287.370">
    <property type="match status" value="1"/>
</dbReference>
<dbReference type="GO" id="GO:1990113">
    <property type="term" value="P:RNA polymerase I assembly"/>
    <property type="evidence" value="ECO:0007669"/>
    <property type="project" value="TreeGrafter"/>
</dbReference>
<dbReference type="GO" id="GO:0051082">
    <property type="term" value="F:unfolded protein binding"/>
    <property type="evidence" value="ECO:0007669"/>
    <property type="project" value="InterPro"/>
</dbReference>
<reference evidence="3" key="1">
    <citation type="submission" date="2021-01" db="EMBL/GenBank/DDBJ databases">
        <authorList>
            <person name="Corre E."/>
            <person name="Pelletier E."/>
            <person name="Niang G."/>
            <person name="Scheremetjew M."/>
            <person name="Finn R."/>
            <person name="Kale V."/>
            <person name="Holt S."/>
            <person name="Cochrane G."/>
            <person name="Meng A."/>
            <person name="Brown T."/>
            <person name="Cohen L."/>
        </authorList>
    </citation>
    <scope>NUCLEOTIDE SEQUENCE</scope>
    <source>
        <strain evidence="3">CCMP1374</strain>
    </source>
</reference>
<evidence type="ECO:0000256" key="2">
    <source>
        <dbReference type="SAM" id="Coils"/>
    </source>
</evidence>
<comment type="similarity">
    <text evidence="1">Belongs to the prefoldin subunit alpha family.</text>
</comment>
<dbReference type="InterPro" id="IPR009053">
    <property type="entry name" value="Prefoldin"/>
</dbReference>
<evidence type="ECO:0000313" key="3">
    <source>
        <dbReference type="EMBL" id="CAD8486276.1"/>
    </source>
</evidence>
<dbReference type="GO" id="GO:0005737">
    <property type="term" value="C:cytoplasm"/>
    <property type="evidence" value="ECO:0007669"/>
    <property type="project" value="TreeGrafter"/>
</dbReference>
<dbReference type="NCBIfam" id="TIGR00293">
    <property type="entry name" value="prefoldin subunit alpha"/>
    <property type="match status" value="1"/>
</dbReference>
<protein>
    <recommendedName>
        <fullName evidence="4">Prefoldin subunit 5</fullName>
    </recommendedName>
</protein>
<dbReference type="AlphaFoldDB" id="A0A7S0EKD7"/>
<dbReference type="PANTHER" id="PTHR12674">
    <property type="entry name" value="PREFOLDIN SUBUNIT 5"/>
    <property type="match status" value="1"/>
</dbReference>
<dbReference type="InterPro" id="IPR004127">
    <property type="entry name" value="Prefoldin_subunit_alpha"/>
</dbReference>
<evidence type="ECO:0000256" key="1">
    <source>
        <dbReference type="ARBA" id="ARBA00010048"/>
    </source>
</evidence>
<dbReference type="SUPFAM" id="SSF46579">
    <property type="entry name" value="Prefoldin"/>
    <property type="match status" value="1"/>
</dbReference>
<dbReference type="GO" id="GO:1990114">
    <property type="term" value="P:RNA polymerase II core complex assembly"/>
    <property type="evidence" value="ECO:0007669"/>
    <property type="project" value="TreeGrafter"/>
</dbReference>
<organism evidence="3">
    <name type="scientific">Phaeocystis antarctica</name>
    <dbReference type="NCBI Taxonomy" id="33657"/>
    <lineage>
        <taxon>Eukaryota</taxon>
        <taxon>Haptista</taxon>
        <taxon>Haptophyta</taxon>
        <taxon>Prymnesiophyceae</taxon>
        <taxon>Phaeocystales</taxon>
        <taxon>Phaeocystaceae</taxon>
        <taxon>Phaeocystis</taxon>
    </lineage>
</organism>